<dbReference type="SUPFAM" id="SSF46689">
    <property type="entry name" value="Homeodomain-like"/>
    <property type="match status" value="1"/>
</dbReference>
<dbReference type="Gene3D" id="1.10.10.60">
    <property type="entry name" value="Homeodomain-like"/>
    <property type="match status" value="1"/>
</dbReference>
<evidence type="ECO:0000256" key="1">
    <source>
        <dbReference type="ARBA" id="ARBA00010466"/>
    </source>
</evidence>
<dbReference type="Proteomes" id="UP000287239">
    <property type="component" value="Unassembled WGS sequence"/>
</dbReference>
<organism evidence="6 7">
    <name type="scientific">Vagococcus salmoninarum</name>
    <dbReference type="NCBI Taxonomy" id="2739"/>
    <lineage>
        <taxon>Bacteria</taxon>
        <taxon>Bacillati</taxon>
        <taxon>Bacillota</taxon>
        <taxon>Bacilli</taxon>
        <taxon>Lactobacillales</taxon>
        <taxon>Enterococcaceae</taxon>
        <taxon>Vagococcus</taxon>
    </lineage>
</organism>
<dbReference type="RefSeq" id="WP_126778663.1">
    <property type="nucleotide sequence ID" value="NZ_NGJU01000004.1"/>
</dbReference>
<name>A0A429ZTJ9_9ENTE</name>
<dbReference type="InterPro" id="IPR007324">
    <property type="entry name" value="Sugar-bd_dom_put"/>
</dbReference>
<evidence type="ECO:0000256" key="2">
    <source>
        <dbReference type="ARBA" id="ARBA00023015"/>
    </source>
</evidence>
<dbReference type="InterPro" id="IPR037171">
    <property type="entry name" value="NagB/RpiA_transferase-like"/>
</dbReference>
<dbReference type="GeneID" id="98567487"/>
<gene>
    <name evidence="6" type="ORF">CBF35_03830</name>
</gene>
<keyword evidence="3" id="KW-0238">DNA-binding</keyword>
<protein>
    <submittedName>
        <fullName evidence="6">Sugar-binding protein</fullName>
    </submittedName>
</protein>
<proteinExistence type="inferred from homology"/>
<dbReference type="AlphaFoldDB" id="A0A429ZTJ9"/>
<dbReference type="Gene3D" id="3.40.50.1360">
    <property type="match status" value="1"/>
</dbReference>
<sequence>MKLTEERRKLLKVVSLYYNQGLTQAVIAKQLGVSRPVISKLLQTARADGIVKIHINDEDALRVDQALILQKRYHLNDVLVIPVKKDRQESVDALQQRVAQASASWLVEQLPRIQSIGLSWGTTLAAVIEAMPYVTTEKMVVRPLVGGVASEHVFYDTNHLVFRLAEKLGSRCSYFYAPALAESQALAEALNASQLVANALGAAREVDLAIIGVGNPQEHSTWQNLGYFSQGQVIASDIVGDGVASLFDKNGQTVDNIITKRMIGLKVEELSRIKEVLVIGTGQEKAVSIQSLLKGQGVTAMIVDSDIAEALIKMER</sequence>
<evidence type="ECO:0000256" key="4">
    <source>
        <dbReference type="ARBA" id="ARBA00023163"/>
    </source>
</evidence>
<keyword evidence="7" id="KW-1185">Reference proteome</keyword>
<accession>A0A429ZTJ9</accession>
<dbReference type="SUPFAM" id="SSF100950">
    <property type="entry name" value="NagB/RpiA/CoA transferase-like"/>
    <property type="match status" value="1"/>
</dbReference>
<comment type="caution">
    <text evidence="6">The sequence shown here is derived from an EMBL/GenBank/DDBJ whole genome shotgun (WGS) entry which is preliminary data.</text>
</comment>
<dbReference type="GO" id="GO:0030246">
    <property type="term" value="F:carbohydrate binding"/>
    <property type="evidence" value="ECO:0007669"/>
    <property type="project" value="InterPro"/>
</dbReference>
<dbReference type="InterPro" id="IPR009057">
    <property type="entry name" value="Homeodomain-like_sf"/>
</dbReference>
<dbReference type="GO" id="GO:0003677">
    <property type="term" value="F:DNA binding"/>
    <property type="evidence" value="ECO:0007669"/>
    <property type="project" value="UniProtKB-KW"/>
</dbReference>
<dbReference type="InterPro" id="IPR051054">
    <property type="entry name" value="SorC_transcr_regulators"/>
</dbReference>
<dbReference type="Pfam" id="PF04198">
    <property type="entry name" value="Sugar-bind"/>
    <property type="match status" value="1"/>
</dbReference>
<dbReference type="OrthoDB" id="58802at2"/>
<comment type="similarity">
    <text evidence="1">Belongs to the SorC transcriptional regulatory family.</text>
</comment>
<dbReference type="PANTHER" id="PTHR34294">
    <property type="entry name" value="TRANSCRIPTIONAL REGULATOR-RELATED"/>
    <property type="match status" value="1"/>
</dbReference>
<feature type="domain" description="Sugar-binding" evidence="5">
    <location>
        <begin position="68"/>
        <end position="313"/>
    </location>
</feature>
<evidence type="ECO:0000313" key="7">
    <source>
        <dbReference type="Proteomes" id="UP000287239"/>
    </source>
</evidence>
<reference evidence="6 7" key="1">
    <citation type="submission" date="2017-05" db="EMBL/GenBank/DDBJ databases">
        <title>Vagococcus spp. assemblies.</title>
        <authorList>
            <person name="Gulvik C.A."/>
        </authorList>
    </citation>
    <scope>NUCLEOTIDE SEQUENCE [LARGE SCALE GENOMIC DNA]</scope>
    <source>
        <strain evidence="6 7">NCFB 2777</strain>
    </source>
</reference>
<keyword evidence="2" id="KW-0805">Transcription regulation</keyword>
<keyword evidence="4" id="KW-0804">Transcription</keyword>
<evidence type="ECO:0000259" key="5">
    <source>
        <dbReference type="Pfam" id="PF04198"/>
    </source>
</evidence>
<evidence type="ECO:0000256" key="3">
    <source>
        <dbReference type="ARBA" id="ARBA00023125"/>
    </source>
</evidence>
<evidence type="ECO:0000313" key="6">
    <source>
        <dbReference type="EMBL" id="RST97065.1"/>
    </source>
</evidence>
<dbReference type="EMBL" id="NGJU01000004">
    <property type="protein sequence ID" value="RST97065.1"/>
    <property type="molecule type" value="Genomic_DNA"/>
</dbReference>